<gene>
    <name evidence="1" type="ORF">OCTVUL_1B028750</name>
</gene>
<proteinExistence type="predicted"/>
<accession>A0AA36BCA7</accession>
<dbReference type="EMBL" id="OX597825">
    <property type="protein sequence ID" value="CAI9730961.1"/>
    <property type="molecule type" value="Genomic_DNA"/>
</dbReference>
<reference evidence="1" key="1">
    <citation type="submission" date="2023-08" db="EMBL/GenBank/DDBJ databases">
        <authorList>
            <person name="Alioto T."/>
            <person name="Alioto T."/>
            <person name="Gomez Garrido J."/>
        </authorList>
    </citation>
    <scope>NUCLEOTIDE SEQUENCE</scope>
</reference>
<protein>
    <submittedName>
        <fullName evidence="1">Uncharacterized protein</fullName>
    </submittedName>
</protein>
<evidence type="ECO:0000313" key="1">
    <source>
        <dbReference type="EMBL" id="CAI9730961.1"/>
    </source>
</evidence>
<organism evidence="1 2">
    <name type="scientific">Octopus vulgaris</name>
    <name type="common">Common octopus</name>
    <dbReference type="NCBI Taxonomy" id="6645"/>
    <lineage>
        <taxon>Eukaryota</taxon>
        <taxon>Metazoa</taxon>
        <taxon>Spiralia</taxon>
        <taxon>Lophotrochozoa</taxon>
        <taxon>Mollusca</taxon>
        <taxon>Cephalopoda</taxon>
        <taxon>Coleoidea</taxon>
        <taxon>Octopodiformes</taxon>
        <taxon>Octopoda</taxon>
        <taxon>Incirrata</taxon>
        <taxon>Octopodidae</taxon>
        <taxon>Octopus</taxon>
    </lineage>
</organism>
<dbReference type="AlphaFoldDB" id="A0AA36BCA7"/>
<sequence length="158" mass="17101">MKAYMNGLTTLYKKYELNIILLAGSNCIAVSHAGRNTTINTTVTTNSIAAVRTLAISNRSLGGTLCLIATRLMLLDEEEAAATAAAAATTTGEGRGISARNLVSVVSASSSLALKLVSLLSERDLCLLIRRVTRKRYIRTYNTRTIQKSARNRNAYIF</sequence>
<name>A0AA36BCA7_OCTVU</name>
<dbReference type="Proteomes" id="UP001162480">
    <property type="component" value="Chromosome 12"/>
</dbReference>
<keyword evidence="2" id="KW-1185">Reference proteome</keyword>
<evidence type="ECO:0000313" key="2">
    <source>
        <dbReference type="Proteomes" id="UP001162480"/>
    </source>
</evidence>